<dbReference type="SUPFAM" id="SSF48208">
    <property type="entry name" value="Six-hairpin glycosidases"/>
    <property type="match status" value="2"/>
</dbReference>
<evidence type="ECO:0000313" key="2">
    <source>
        <dbReference type="EMBL" id="TPN81203.1"/>
    </source>
</evidence>
<evidence type="ECO:0000259" key="1">
    <source>
        <dbReference type="Pfam" id="PF07944"/>
    </source>
</evidence>
<organism evidence="2 3">
    <name type="scientific">Aquimarina algicola</name>
    <dbReference type="NCBI Taxonomy" id="2589995"/>
    <lineage>
        <taxon>Bacteria</taxon>
        <taxon>Pseudomonadati</taxon>
        <taxon>Bacteroidota</taxon>
        <taxon>Flavobacteriia</taxon>
        <taxon>Flavobacteriales</taxon>
        <taxon>Flavobacteriaceae</taxon>
        <taxon>Aquimarina</taxon>
    </lineage>
</organism>
<dbReference type="Gene3D" id="1.50.10.20">
    <property type="match status" value="1"/>
</dbReference>
<keyword evidence="3" id="KW-1185">Reference proteome</keyword>
<dbReference type="Proteomes" id="UP000315540">
    <property type="component" value="Unassembled WGS sequence"/>
</dbReference>
<evidence type="ECO:0000313" key="3">
    <source>
        <dbReference type="Proteomes" id="UP000315540"/>
    </source>
</evidence>
<comment type="caution">
    <text evidence="2">The sequence shown here is derived from an EMBL/GenBank/DDBJ whole genome shotgun (WGS) entry which is preliminary data.</text>
</comment>
<dbReference type="AlphaFoldDB" id="A0A504J0I2"/>
<dbReference type="RefSeq" id="WP_140597577.1">
    <property type="nucleotide sequence ID" value="NZ_VFWZ01000011.1"/>
</dbReference>
<dbReference type="Pfam" id="PF07944">
    <property type="entry name" value="Beta-AFase-like_GH127_cat"/>
    <property type="match status" value="1"/>
</dbReference>
<sequence>MRNNYIILLVFGVMIHTYAQKTKFPLDKGYKDKIIASLNSAINHTTKAMLNQKGMARGNYHMISGQWQEYEAAWHTGQAIQGLLEAYKVTDNKMALDHAIKAGNWWISLQFPKGHALEGYLFAKHGNTLGDLINTTTITDGTPGLFDLSDVTGDKKYADVATSAGAWILDNLYIPKERLSYNIVDGETAKIWKNQSPHAQHQGLPFTIKHVARPNVEGYLWKDIYTHTGKKRYKYAFLEVCDKLIDDQSDNGWWMDYEPNDPTTGKVHGRFNTWNAEALLEAYRLTKQQKYLEAAVKTAKALAKVQGKSGVIWYSSYLDGNHDKRSPCGSAVSFAGILWLQLYELGITDFEKNIRLAINFTLKNQFSKDHKDPNLAGAYYEIRQRAKKDGTLELYYRDIATSFGMRFLSNVYQNAF</sequence>
<accession>A0A504J0I2</accession>
<dbReference type="EMBL" id="VFWZ01000011">
    <property type="protein sequence ID" value="TPN81203.1"/>
    <property type="molecule type" value="Genomic_DNA"/>
</dbReference>
<dbReference type="InterPro" id="IPR008928">
    <property type="entry name" value="6-hairpin_glycosidase_sf"/>
</dbReference>
<protein>
    <recommendedName>
        <fullName evidence="1">Non-reducing end beta-L-arabinofuranosidase-like GH127 catalytic domain-containing protein</fullName>
    </recommendedName>
</protein>
<proteinExistence type="predicted"/>
<dbReference type="GO" id="GO:0005975">
    <property type="term" value="P:carbohydrate metabolic process"/>
    <property type="evidence" value="ECO:0007669"/>
    <property type="project" value="InterPro"/>
</dbReference>
<reference evidence="2 3" key="1">
    <citation type="submission" date="2019-06" db="EMBL/GenBank/DDBJ databases">
        <authorList>
            <person name="Meng X."/>
        </authorList>
    </citation>
    <scope>NUCLEOTIDE SEQUENCE [LARGE SCALE GENOMIC DNA]</scope>
    <source>
        <strain evidence="2 3">M625</strain>
    </source>
</reference>
<feature type="domain" description="Non-reducing end beta-L-arabinofuranosidase-like GH127 catalytic" evidence="1">
    <location>
        <begin position="61"/>
        <end position="163"/>
    </location>
</feature>
<dbReference type="InterPro" id="IPR012878">
    <property type="entry name" value="Beta-AFase-like_GH127_cat"/>
</dbReference>
<name>A0A504J0I2_9FLAO</name>
<dbReference type="OrthoDB" id="9757939at2"/>
<gene>
    <name evidence="2" type="ORF">FHK87_24780</name>
</gene>